<dbReference type="HOGENOM" id="CLU_034061_0_0_4"/>
<dbReference type="GeneID" id="84907460"/>
<dbReference type="EMBL" id="ACJW02000008">
    <property type="protein sequence ID" value="EEP66700.1"/>
    <property type="molecule type" value="Genomic_DNA"/>
</dbReference>
<keyword evidence="4" id="KW-1185">Reference proteome</keyword>
<dbReference type="PANTHER" id="PTHR35811:SF1">
    <property type="entry name" value="HTH OST-TYPE DOMAIN-CONTAINING PROTEIN"/>
    <property type="match status" value="1"/>
</dbReference>
<organism evidence="3 4">
    <name type="scientific">Kingella oralis ATCC 51147</name>
    <dbReference type="NCBI Taxonomy" id="629741"/>
    <lineage>
        <taxon>Bacteria</taxon>
        <taxon>Pseudomonadati</taxon>
        <taxon>Pseudomonadota</taxon>
        <taxon>Betaproteobacteria</taxon>
        <taxon>Neisseriales</taxon>
        <taxon>Neisseriaceae</taxon>
        <taxon>Kingella</taxon>
    </lineage>
</organism>
<evidence type="ECO:0000256" key="1">
    <source>
        <dbReference type="SAM" id="MobiDB-lite"/>
    </source>
</evidence>
<dbReference type="PANTHER" id="PTHR35811">
    <property type="entry name" value="SLR1870 PROTEIN"/>
    <property type="match status" value="1"/>
</dbReference>
<dbReference type="RefSeq" id="WP_003798862.1">
    <property type="nucleotide sequence ID" value="NZ_GG665874.1"/>
</dbReference>
<dbReference type="CDD" id="cd10146">
    <property type="entry name" value="LabA_like_C"/>
    <property type="match status" value="1"/>
</dbReference>
<proteinExistence type="predicted"/>
<dbReference type="CDD" id="cd11297">
    <property type="entry name" value="PIN_LabA-like_N_1"/>
    <property type="match status" value="1"/>
</dbReference>
<dbReference type="Pfam" id="PF12872">
    <property type="entry name" value="OST-HTH"/>
    <property type="match status" value="1"/>
</dbReference>
<name>C4GN15_9NEIS</name>
<gene>
    <name evidence="3" type="ORF">GCWU000324_03103</name>
</gene>
<dbReference type="InterPro" id="IPR025605">
    <property type="entry name" value="OST-HTH/LOTUS_dom"/>
</dbReference>
<dbReference type="Gene3D" id="3.30.420.610">
    <property type="entry name" value="LOTUS domain-like"/>
    <property type="match status" value="1"/>
</dbReference>
<reference evidence="3" key="1">
    <citation type="submission" date="2009-04" db="EMBL/GenBank/DDBJ databases">
        <authorList>
            <person name="Weinstock G."/>
            <person name="Sodergren E."/>
            <person name="Clifton S."/>
            <person name="Fulton L."/>
            <person name="Fulton B."/>
            <person name="Courtney L."/>
            <person name="Fronick C."/>
            <person name="Harrison M."/>
            <person name="Strong C."/>
            <person name="Farmer C."/>
            <person name="Delahaunty K."/>
            <person name="Markovic C."/>
            <person name="Hall O."/>
            <person name="Minx P."/>
            <person name="Tomlinson C."/>
            <person name="Mitreva M."/>
            <person name="Nelson J."/>
            <person name="Hou S."/>
            <person name="Wollam A."/>
            <person name="Pepin K.H."/>
            <person name="Johnson M."/>
            <person name="Bhonagiri V."/>
            <person name="Nash W.E."/>
            <person name="Warren W."/>
            <person name="Chinwalla A."/>
            <person name="Mardis E.R."/>
            <person name="Wilson R.K."/>
        </authorList>
    </citation>
    <scope>NUCLEOTIDE SEQUENCE [LARGE SCALE GENOMIC DNA]</scope>
    <source>
        <strain evidence="3">ATCC 51147</strain>
    </source>
</reference>
<feature type="domain" description="HTH OST-type" evidence="2">
    <location>
        <begin position="169"/>
        <end position="243"/>
    </location>
</feature>
<dbReference type="OrthoDB" id="9783963at2"/>
<feature type="region of interest" description="Disordered" evidence="1">
    <location>
        <begin position="239"/>
        <end position="258"/>
    </location>
</feature>
<dbReference type="Proteomes" id="UP000003009">
    <property type="component" value="Unassembled WGS sequence"/>
</dbReference>
<dbReference type="Pfam" id="PF01936">
    <property type="entry name" value="NYN"/>
    <property type="match status" value="1"/>
</dbReference>
<dbReference type="GO" id="GO:0004540">
    <property type="term" value="F:RNA nuclease activity"/>
    <property type="evidence" value="ECO:0007669"/>
    <property type="project" value="InterPro"/>
</dbReference>
<evidence type="ECO:0000313" key="4">
    <source>
        <dbReference type="Proteomes" id="UP000003009"/>
    </source>
</evidence>
<protein>
    <recommendedName>
        <fullName evidence="2">HTH OST-type domain-containing protein</fullName>
    </recommendedName>
</protein>
<evidence type="ECO:0000259" key="2">
    <source>
        <dbReference type="PROSITE" id="PS51644"/>
    </source>
</evidence>
<dbReference type="InterPro" id="IPR021139">
    <property type="entry name" value="NYN"/>
</dbReference>
<evidence type="ECO:0000313" key="3">
    <source>
        <dbReference type="EMBL" id="EEP66700.1"/>
    </source>
</evidence>
<dbReference type="STRING" id="629741.GCWU000324_03103"/>
<dbReference type="AlphaFoldDB" id="C4GN15"/>
<dbReference type="PROSITE" id="PS51644">
    <property type="entry name" value="HTH_OST"/>
    <property type="match status" value="1"/>
</dbReference>
<accession>C4GN15</accession>
<dbReference type="InterPro" id="IPR041966">
    <property type="entry name" value="LOTUS-like"/>
</dbReference>
<dbReference type="Gene3D" id="3.40.50.1010">
    <property type="entry name" value="5'-nuclease"/>
    <property type="match status" value="1"/>
</dbReference>
<sequence length="258" mass="28820">MKQEQNFKTVAVFIDADNVPAKKIDFIISELANYGAVMVRKIYGNWKSERLKGWEEVLLDYALAPVQQFDYAKGKNATDMALTIDVMDMLYSGKIDVFCIVSSDSDFTPLAMRVKTEGKQVIGFGRHSTSKALVAACNKFLFLDDEQQTTSGQDANTSPNRRTGSQLKMDTALMNLLRNAVADCCDENGWASLNRVGQVVNNQSSFDSKNYGYAKLGDLIRAIDIFETQLAENRSQLLVRNKRQNQPAHQANPLKTTP</sequence>
<comment type="caution">
    <text evidence="3">The sequence shown here is derived from an EMBL/GenBank/DDBJ whole genome shotgun (WGS) entry which is preliminary data.</text>
</comment>